<dbReference type="Pfam" id="PF05699">
    <property type="entry name" value="Dimer_Tnp_hAT"/>
    <property type="match status" value="1"/>
</dbReference>
<feature type="transmembrane region" description="Helical" evidence="1">
    <location>
        <begin position="127"/>
        <end position="146"/>
    </location>
</feature>
<sequence>MFGTTSGLLDVFEKYAHGDPDLLDKLTSEMRIYKDAELDFGRPVAIRERSKVMTDQWWETYGCRTPNLQRLAVRVLSQTCSASGCERNWSVFENIHTNKRNRLEHQKLNDLVFVRYNLRLQQMYYHFIQKMILVIVLYIFICSMYLCLCMMKSICVGVT</sequence>
<reference evidence="3 4" key="1">
    <citation type="submission" date="2024-03" db="EMBL/GenBank/DDBJ databases">
        <authorList>
            <person name="Martinez-Hernandez J."/>
        </authorList>
    </citation>
    <scope>NUCLEOTIDE SEQUENCE [LARGE SCALE GENOMIC DNA]</scope>
</reference>
<dbReference type="InterPro" id="IPR012337">
    <property type="entry name" value="RNaseH-like_sf"/>
</dbReference>
<keyword evidence="1" id="KW-0472">Membrane</keyword>
<feature type="domain" description="HAT C-terminal dimerisation" evidence="2">
    <location>
        <begin position="56"/>
        <end position="118"/>
    </location>
</feature>
<evidence type="ECO:0000313" key="3">
    <source>
        <dbReference type="EMBL" id="CAL0310875.1"/>
    </source>
</evidence>
<dbReference type="SUPFAM" id="SSF53098">
    <property type="entry name" value="Ribonuclease H-like"/>
    <property type="match status" value="1"/>
</dbReference>
<evidence type="ECO:0000256" key="1">
    <source>
        <dbReference type="SAM" id="Phobius"/>
    </source>
</evidence>
<dbReference type="AlphaFoldDB" id="A0AAV1WN85"/>
<keyword evidence="1" id="KW-1133">Transmembrane helix</keyword>
<protein>
    <recommendedName>
        <fullName evidence="2">HAT C-terminal dimerisation domain-containing protein</fullName>
    </recommendedName>
</protein>
<comment type="caution">
    <text evidence="3">The sequence shown here is derived from an EMBL/GenBank/DDBJ whole genome shotgun (WGS) entry which is preliminary data.</text>
</comment>
<dbReference type="PANTHER" id="PTHR32166:SF88">
    <property type="entry name" value="HAT TRANSPOSON SUPERFAMILY"/>
    <property type="match status" value="1"/>
</dbReference>
<proteinExistence type="predicted"/>
<dbReference type="Proteomes" id="UP001497480">
    <property type="component" value="Unassembled WGS sequence"/>
</dbReference>
<dbReference type="PANTHER" id="PTHR32166">
    <property type="entry name" value="OSJNBA0013A04.12 PROTEIN"/>
    <property type="match status" value="1"/>
</dbReference>
<dbReference type="EMBL" id="CAXHTB010000008">
    <property type="protein sequence ID" value="CAL0310875.1"/>
    <property type="molecule type" value="Genomic_DNA"/>
</dbReference>
<evidence type="ECO:0000259" key="2">
    <source>
        <dbReference type="Pfam" id="PF05699"/>
    </source>
</evidence>
<gene>
    <name evidence="3" type="ORF">LLUT_LOCUS11935</name>
</gene>
<accession>A0AAV1WN85</accession>
<organism evidence="3 4">
    <name type="scientific">Lupinus luteus</name>
    <name type="common">European yellow lupine</name>
    <dbReference type="NCBI Taxonomy" id="3873"/>
    <lineage>
        <taxon>Eukaryota</taxon>
        <taxon>Viridiplantae</taxon>
        <taxon>Streptophyta</taxon>
        <taxon>Embryophyta</taxon>
        <taxon>Tracheophyta</taxon>
        <taxon>Spermatophyta</taxon>
        <taxon>Magnoliopsida</taxon>
        <taxon>eudicotyledons</taxon>
        <taxon>Gunneridae</taxon>
        <taxon>Pentapetalae</taxon>
        <taxon>rosids</taxon>
        <taxon>fabids</taxon>
        <taxon>Fabales</taxon>
        <taxon>Fabaceae</taxon>
        <taxon>Papilionoideae</taxon>
        <taxon>50 kb inversion clade</taxon>
        <taxon>genistoids sensu lato</taxon>
        <taxon>core genistoids</taxon>
        <taxon>Genisteae</taxon>
        <taxon>Lupinus</taxon>
    </lineage>
</organism>
<name>A0AAV1WN85_LUPLU</name>
<evidence type="ECO:0000313" key="4">
    <source>
        <dbReference type="Proteomes" id="UP001497480"/>
    </source>
</evidence>
<dbReference type="InterPro" id="IPR008906">
    <property type="entry name" value="HATC_C_dom"/>
</dbReference>
<keyword evidence="4" id="KW-1185">Reference proteome</keyword>
<keyword evidence="1" id="KW-0812">Transmembrane</keyword>
<dbReference type="GO" id="GO:0046983">
    <property type="term" value="F:protein dimerization activity"/>
    <property type="evidence" value="ECO:0007669"/>
    <property type="project" value="InterPro"/>
</dbReference>